<organism evidence="15 16">
    <name type="scientific">Evtepia gabavorous</name>
    <dbReference type="NCBI Taxonomy" id="2211183"/>
    <lineage>
        <taxon>Bacteria</taxon>
        <taxon>Bacillati</taxon>
        <taxon>Bacillota</taxon>
        <taxon>Clostridia</taxon>
        <taxon>Eubacteriales</taxon>
        <taxon>Evtepia</taxon>
    </lineage>
</organism>
<dbReference type="GO" id="GO:0043138">
    <property type="term" value="F:3'-5' DNA helicase activity"/>
    <property type="evidence" value="ECO:0007669"/>
    <property type="project" value="UniProtKB-EC"/>
</dbReference>
<dbReference type="Proteomes" id="UP000260649">
    <property type="component" value="Unassembled WGS sequence"/>
</dbReference>
<dbReference type="InterPro" id="IPR014017">
    <property type="entry name" value="DNA_helicase_UvrD-like_C"/>
</dbReference>
<dbReference type="GO" id="GO:0016887">
    <property type="term" value="F:ATP hydrolysis activity"/>
    <property type="evidence" value="ECO:0007669"/>
    <property type="project" value="RHEA"/>
</dbReference>
<evidence type="ECO:0000256" key="6">
    <source>
        <dbReference type="ARBA" id="ARBA00023125"/>
    </source>
</evidence>
<sequence>MDDAVWKQTWGEALNQQQAAAVQAADGPVLLLAVPGSGKTTVLIHRLGYLMDCRGIPPERILTVTYTVAATRDMRARFARTFGEDRASRLEFRTINGLSARIIQYYERAMGRRAFQLVTDEGTLSSLVGELFRACTGTFATESTIKGLRTAITYGKNRQMSREEMEALSTGELPVAQVYQAYCRVLRQRGWMDYDDQMVYAAQILRRHGEILAYFQEKYTHLCVDEAQDTSRIQHTILRLLAGRRRNLFLVGDEDQSIYGFRAAEPGALLRFERDYPGGRVLFLEKNYRSTQTIVTAADGFIRQNHNRRDKHMTAARGPGPALEELWVYDRAAQYAYLARLARDCPQETAVLYRNNESALPVLDLLDRQGIACRCRQMDGTFFTHRVVRDMADFFTFAVNPADGACFLRMYYKLRAGITKGAAQWAVQTVVAGESLLDVLSQCPGLSQWSRGQCRALSVHFARLREERGDWAVDRLRHAMGYGEYLKERGGDLGKLDILEALGRHVPNLGALLDRLEELRTLVRQERQGPAQGLILSTIHASKGLEYQRVILMDVADGLLPLVEAPVGRNPDPAAVEAYEEERRLFYVGMTRAKETLAVFRFQKPGLASAFSEALFPPKAKSQPVRARPKPAEDSRAEGAPDGTGYFPGVSVTHRTFGSGKVVSRQGDIATILFEGGQEKRIALSVALRRRQLWRSREKTG</sequence>
<keyword evidence="3 11" id="KW-0378">Hydrolase</keyword>
<dbReference type="GO" id="GO:0005524">
    <property type="term" value="F:ATP binding"/>
    <property type="evidence" value="ECO:0007669"/>
    <property type="project" value="UniProtKB-UniRule"/>
</dbReference>
<evidence type="ECO:0000256" key="10">
    <source>
        <dbReference type="ARBA" id="ARBA00048988"/>
    </source>
</evidence>
<keyword evidence="7" id="KW-0413">Isomerase</keyword>
<evidence type="ECO:0000256" key="2">
    <source>
        <dbReference type="ARBA" id="ARBA00022741"/>
    </source>
</evidence>
<dbReference type="PROSITE" id="PS51198">
    <property type="entry name" value="UVRD_HELICASE_ATP_BIND"/>
    <property type="match status" value="1"/>
</dbReference>
<dbReference type="InterPro" id="IPR027417">
    <property type="entry name" value="P-loop_NTPase"/>
</dbReference>
<dbReference type="Pfam" id="PF13361">
    <property type="entry name" value="UvrD_C"/>
    <property type="match status" value="2"/>
</dbReference>
<comment type="caution">
    <text evidence="15">The sequence shown here is derived from an EMBL/GenBank/DDBJ whole genome shotgun (WGS) entry which is preliminary data.</text>
</comment>
<keyword evidence="6" id="KW-0238">DNA-binding</keyword>
<evidence type="ECO:0000259" key="13">
    <source>
        <dbReference type="PROSITE" id="PS51198"/>
    </source>
</evidence>
<comment type="catalytic activity">
    <reaction evidence="10">
        <text>ATP + H2O = ADP + phosphate + H(+)</text>
        <dbReference type="Rhea" id="RHEA:13065"/>
        <dbReference type="ChEBI" id="CHEBI:15377"/>
        <dbReference type="ChEBI" id="CHEBI:15378"/>
        <dbReference type="ChEBI" id="CHEBI:30616"/>
        <dbReference type="ChEBI" id="CHEBI:43474"/>
        <dbReference type="ChEBI" id="CHEBI:456216"/>
        <dbReference type="EC" id="5.6.2.4"/>
    </reaction>
</comment>
<dbReference type="Pfam" id="PF00580">
    <property type="entry name" value="UvrD-helicase"/>
    <property type="match status" value="1"/>
</dbReference>
<gene>
    <name evidence="15" type="ORF">DV520_02190</name>
</gene>
<dbReference type="PROSITE" id="PS51217">
    <property type="entry name" value="UVRD_HELICASE_CTER"/>
    <property type="match status" value="1"/>
</dbReference>
<evidence type="ECO:0000256" key="5">
    <source>
        <dbReference type="ARBA" id="ARBA00022840"/>
    </source>
</evidence>
<evidence type="ECO:0000256" key="12">
    <source>
        <dbReference type="SAM" id="MobiDB-lite"/>
    </source>
</evidence>
<dbReference type="EC" id="5.6.2.4" evidence="9"/>
<comment type="catalytic activity">
    <reaction evidence="8">
        <text>Couples ATP hydrolysis with the unwinding of duplex DNA by translocating in the 3'-5' direction.</text>
        <dbReference type="EC" id="5.6.2.4"/>
    </reaction>
</comment>
<dbReference type="RefSeq" id="WP_117141635.1">
    <property type="nucleotide sequence ID" value="NZ_CAKXKJ010000009.1"/>
</dbReference>
<evidence type="ECO:0000256" key="9">
    <source>
        <dbReference type="ARBA" id="ARBA00034808"/>
    </source>
</evidence>
<dbReference type="SUPFAM" id="SSF52540">
    <property type="entry name" value="P-loop containing nucleoside triphosphate hydrolases"/>
    <property type="match status" value="1"/>
</dbReference>
<reference evidence="15 16" key="1">
    <citation type="submission" date="2018-07" db="EMBL/GenBank/DDBJ databases">
        <title>GABA Modulating Bacteria of the Human Gut Microbiota.</title>
        <authorList>
            <person name="Strandwitz P."/>
            <person name="Kim K.H."/>
            <person name="Terekhova D."/>
            <person name="Liu J.K."/>
            <person name="Sharma A."/>
            <person name="Levering J."/>
            <person name="Mcdonald D."/>
            <person name="Dietrich D."/>
            <person name="Ramadhar T.R."/>
            <person name="Lekbua A."/>
            <person name="Mroue N."/>
            <person name="Liston C."/>
            <person name="Stewart E.J."/>
            <person name="Dubin M.J."/>
            <person name="Zengler K."/>
            <person name="Knight R."/>
            <person name="Gilbert J.A."/>
            <person name="Clardy J."/>
            <person name="Lewis K."/>
        </authorList>
    </citation>
    <scope>NUCLEOTIDE SEQUENCE [LARGE SCALE GENOMIC DNA]</scope>
    <source>
        <strain evidence="15 16">KLE1738</strain>
    </source>
</reference>
<feature type="binding site" evidence="11">
    <location>
        <begin position="33"/>
        <end position="40"/>
    </location>
    <ligand>
        <name>ATP</name>
        <dbReference type="ChEBI" id="CHEBI:30616"/>
    </ligand>
</feature>
<evidence type="ECO:0000259" key="14">
    <source>
        <dbReference type="PROSITE" id="PS51217"/>
    </source>
</evidence>
<comment type="similarity">
    <text evidence="1">Belongs to the helicase family. UvrD subfamily.</text>
</comment>
<dbReference type="GO" id="GO:0003677">
    <property type="term" value="F:DNA binding"/>
    <property type="evidence" value="ECO:0007669"/>
    <property type="project" value="UniProtKB-KW"/>
</dbReference>
<protein>
    <recommendedName>
        <fullName evidence="9">DNA 3'-5' helicase</fullName>
        <ecNumber evidence="9">5.6.2.4</ecNumber>
    </recommendedName>
</protein>
<evidence type="ECO:0000313" key="15">
    <source>
        <dbReference type="EMBL" id="RFT07476.1"/>
    </source>
</evidence>
<dbReference type="EMBL" id="QQRQ01000002">
    <property type="protein sequence ID" value="RFT07476.1"/>
    <property type="molecule type" value="Genomic_DNA"/>
</dbReference>
<dbReference type="InterPro" id="IPR013986">
    <property type="entry name" value="DExx_box_DNA_helicase_dom_sf"/>
</dbReference>
<evidence type="ECO:0000256" key="1">
    <source>
        <dbReference type="ARBA" id="ARBA00009922"/>
    </source>
</evidence>
<dbReference type="GO" id="GO:0000725">
    <property type="term" value="P:recombinational repair"/>
    <property type="evidence" value="ECO:0007669"/>
    <property type="project" value="TreeGrafter"/>
</dbReference>
<feature type="domain" description="UvrD-like helicase C-terminal" evidence="14">
    <location>
        <begin position="292"/>
        <end position="544"/>
    </location>
</feature>
<dbReference type="AlphaFoldDB" id="A0A3E2B692"/>
<dbReference type="PANTHER" id="PTHR11070:SF2">
    <property type="entry name" value="ATP-DEPENDENT DNA HELICASE SRS2"/>
    <property type="match status" value="1"/>
</dbReference>
<keyword evidence="5 11" id="KW-0067">ATP-binding</keyword>
<accession>A0A3E2B692</accession>
<dbReference type="GeneID" id="97994547"/>
<dbReference type="Gene3D" id="1.10.486.10">
    <property type="entry name" value="PCRA, domain 4"/>
    <property type="match status" value="1"/>
</dbReference>
<dbReference type="CDD" id="cd17932">
    <property type="entry name" value="DEXQc_UvrD"/>
    <property type="match status" value="1"/>
</dbReference>
<feature type="region of interest" description="Disordered" evidence="12">
    <location>
        <begin position="619"/>
        <end position="645"/>
    </location>
</feature>
<dbReference type="OrthoDB" id="9810135at2"/>
<dbReference type="Gene3D" id="3.40.50.300">
    <property type="entry name" value="P-loop containing nucleotide triphosphate hydrolases"/>
    <property type="match status" value="2"/>
</dbReference>
<evidence type="ECO:0000256" key="4">
    <source>
        <dbReference type="ARBA" id="ARBA00022806"/>
    </source>
</evidence>
<dbReference type="InterPro" id="IPR000212">
    <property type="entry name" value="DNA_helicase_UvrD/REP"/>
</dbReference>
<evidence type="ECO:0000313" key="16">
    <source>
        <dbReference type="Proteomes" id="UP000260649"/>
    </source>
</evidence>
<feature type="domain" description="UvrD-like helicase ATP-binding" evidence="13">
    <location>
        <begin position="12"/>
        <end position="291"/>
    </location>
</feature>
<dbReference type="InterPro" id="IPR014016">
    <property type="entry name" value="UvrD-like_ATP-bd"/>
</dbReference>
<evidence type="ECO:0000256" key="3">
    <source>
        <dbReference type="ARBA" id="ARBA00022801"/>
    </source>
</evidence>
<dbReference type="Gene3D" id="1.10.10.160">
    <property type="match status" value="1"/>
</dbReference>
<feature type="compositionally biased region" description="Basic and acidic residues" evidence="12">
    <location>
        <begin position="630"/>
        <end position="639"/>
    </location>
</feature>
<name>A0A3E2B692_9FIRM</name>
<proteinExistence type="inferred from homology"/>
<keyword evidence="16" id="KW-1185">Reference proteome</keyword>
<dbReference type="PANTHER" id="PTHR11070">
    <property type="entry name" value="UVRD / RECB / PCRA DNA HELICASE FAMILY MEMBER"/>
    <property type="match status" value="1"/>
</dbReference>
<evidence type="ECO:0000256" key="11">
    <source>
        <dbReference type="PROSITE-ProRule" id="PRU00560"/>
    </source>
</evidence>
<evidence type="ECO:0000256" key="8">
    <source>
        <dbReference type="ARBA" id="ARBA00034617"/>
    </source>
</evidence>
<keyword evidence="2 11" id="KW-0547">Nucleotide-binding</keyword>
<evidence type="ECO:0000256" key="7">
    <source>
        <dbReference type="ARBA" id="ARBA00023235"/>
    </source>
</evidence>
<keyword evidence="4 11" id="KW-0347">Helicase</keyword>